<dbReference type="Proteomes" id="UP000605013">
    <property type="component" value="Unassembled WGS sequence"/>
</dbReference>
<gene>
    <name evidence="2" type="ORF">JAO71_13120</name>
</gene>
<comment type="caution">
    <text evidence="2">The sequence shown here is derived from an EMBL/GenBank/DDBJ whole genome shotgun (WGS) entry which is preliminary data.</text>
</comment>
<dbReference type="EMBL" id="JAEMEF010000013">
    <property type="protein sequence ID" value="MBL7560743.1"/>
    <property type="molecule type" value="Genomic_DNA"/>
</dbReference>
<accession>A0ABS1WNQ2</accession>
<feature type="signal peptide" evidence="1">
    <location>
        <begin position="1"/>
        <end position="25"/>
    </location>
</feature>
<dbReference type="PROSITE" id="PS51257">
    <property type="entry name" value="PROKAR_LIPOPROTEIN"/>
    <property type="match status" value="1"/>
</dbReference>
<evidence type="ECO:0000256" key="1">
    <source>
        <dbReference type="SAM" id="SignalP"/>
    </source>
</evidence>
<keyword evidence="3" id="KW-1185">Reference proteome</keyword>
<sequence>MFLKKSILIPLIFSIFITSISSCNSDDSTDSGMSSGCDGTQASFFIEENGVLDIEFEKTNFQNTNWSFQQSIEDASGDGYLVWTGDTFLGNPGNGLLTYNIRITTPGTYRFIWRSYITIGDQGSEHNDSWLRIPDADHFYGMKNDGHIVYPKETTLDPIPESAGQTSTLPNGPGRDGWFKAYMNTQNTWKWNTKTSDNDAHNIYVVFDTPGDYTIEVSGRSTGHAIDRFVLFTEDNLESEITGENAINSNFICE</sequence>
<dbReference type="RefSeq" id="WP_203001248.1">
    <property type="nucleotide sequence ID" value="NZ_JAEMEF010000013.1"/>
</dbReference>
<protein>
    <recommendedName>
        <fullName evidence="4">PKD domain-containing protein</fullName>
    </recommendedName>
</protein>
<evidence type="ECO:0000313" key="2">
    <source>
        <dbReference type="EMBL" id="MBL7560743.1"/>
    </source>
</evidence>
<reference evidence="2 3" key="1">
    <citation type="submission" date="2020-12" db="EMBL/GenBank/DDBJ databases">
        <title>Olleya sediminilitoris sp. nov., isolated from a tidal flat.</title>
        <authorList>
            <person name="Park S."/>
            <person name="Yoon J.-H."/>
        </authorList>
    </citation>
    <scope>NUCLEOTIDE SEQUENCE [LARGE SCALE GENOMIC DNA]</scope>
    <source>
        <strain evidence="2 3">YSTF-M6</strain>
    </source>
</reference>
<keyword evidence="1" id="KW-0732">Signal</keyword>
<evidence type="ECO:0008006" key="4">
    <source>
        <dbReference type="Google" id="ProtNLM"/>
    </source>
</evidence>
<proteinExistence type="predicted"/>
<name>A0ABS1WNQ2_9FLAO</name>
<organism evidence="2 3">
    <name type="scientific">Olleya sediminilitoris</name>
    <dbReference type="NCBI Taxonomy" id="2795739"/>
    <lineage>
        <taxon>Bacteria</taxon>
        <taxon>Pseudomonadati</taxon>
        <taxon>Bacteroidota</taxon>
        <taxon>Flavobacteriia</taxon>
        <taxon>Flavobacteriales</taxon>
        <taxon>Flavobacteriaceae</taxon>
    </lineage>
</organism>
<feature type="chain" id="PRO_5045912846" description="PKD domain-containing protein" evidence="1">
    <location>
        <begin position="26"/>
        <end position="254"/>
    </location>
</feature>
<evidence type="ECO:0000313" key="3">
    <source>
        <dbReference type="Proteomes" id="UP000605013"/>
    </source>
</evidence>